<feature type="domain" description="Glycosyl transferase family 1" evidence="1">
    <location>
        <begin position="254"/>
        <end position="370"/>
    </location>
</feature>
<evidence type="ECO:0000313" key="2">
    <source>
        <dbReference type="EMBL" id="RBA52992.1"/>
    </source>
</evidence>
<dbReference type="CDD" id="cd03809">
    <property type="entry name" value="GT4_MtfB-like"/>
    <property type="match status" value="1"/>
</dbReference>
<dbReference type="Gene3D" id="3.40.50.2000">
    <property type="entry name" value="Glycogen Phosphorylase B"/>
    <property type="match status" value="1"/>
</dbReference>
<evidence type="ECO:0000313" key="3">
    <source>
        <dbReference type="Proteomes" id="UP000252554"/>
    </source>
</evidence>
<accession>A0A365PPX3</accession>
<dbReference type="GO" id="GO:0016757">
    <property type="term" value="F:glycosyltransferase activity"/>
    <property type="evidence" value="ECO:0007669"/>
    <property type="project" value="InterPro"/>
</dbReference>
<dbReference type="PANTHER" id="PTHR46401:SF9">
    <property type="entry name" value="MANNOSYLTRANSFERASE A"/>
    <property type="match status" value="1"/>
</dbReference>
<comment type="caution">
    <text evidence="2">The sequence shown here is derived from an EMBL/GenBank/DDBJ whole genome shotgun (WGS) entry which is preliminary data.</text>
</comment>
<name>A0A365PPX3_9GAMM</name>
<organism evidence="2 3">
    <name type="scientific">Stutzerimonas zhaodongensis</name>
    <dbReference type="NCBI Taxonomy" id="1176257"/>
    <lineage>
        <taxon>Bacteria</taxon>
        <taxon>Pseudomonadati</taxon>
        <taxon>Pseudomonadota</taxon>
        <taxon>Gammaproteobacteria</taxon>
        <taxon>Pseudomonadales</taxon>
        <taxon>Pseudomonadaceae</taxon>
        <taxon>Stutzerimonas</taxon>
    </lineage>
</organism>
<dbReference type="PANTHER" id="PTHR46401">
    <property type="entry name" value="GLYCOSYLTRANSFERASE WBBK-RELATED"/>
    <property type="match status" value="1"/>
</dbReference>
<protein>
    <recommendedName>
        <fullName evidence="1">Glycosyl transferase family 1 domain-containing protein</fullName>
    </recommendedName>
</protein>
<reference evidence="2 3" key="1">
    <citation type="submission" date="2018-06" db="EMBL/GenBank/DDBJ databases">
        <title>Whole genome sequencing of four bacterial strains from South Shetland trench revealing bio-synthetic gene clusters.</title>
        <authorList>
            <person name="Abdel-Mageed W.M."/>
            <person name="Lehri B."/>
            <person name="Jarmusch S.A."/>
            <person name="Miranda K."/>
            <person name="Goodfellow M."/>
            <person name="Jaspars M."/>
            <person name="Karlyshev A.V."/>
        </authorList>
    </citation>
    <scope>NUCLEOTIDE SEQUENCE [LARGE SCALE GENOMIC DNA]</scope>
    <source>
        <strain evidence="2 3">SST2</strain>
    </source>
</reference>
<dbReference type="AlphaFoldDB" id="A0A365PPX3"/>
<gene>
    <name evidence="2" type="ORF">DQ403_20230</name>
</gene>
<proteinExistence type="predicted"/>
<dbReference type="EMBL" id="QNTV01000022">
    <property type="protein sequence ID" value="RBA52992.1"/>
    <property type="molecule type" value="Genomic_DNA"/>
</dbReference>
<sequence length="431" mass="48012">MAASHDFAALSFIGGNILGFFGPESLLIDDSMPVTAATDLSEACFSDTPAVPRLLFDVTRLLESGLHTGIQRVVRRLIAAAQRQRHLTGCAVLAVTFQRDQWFALQYLAPHPLEGIEAEAQPDVQPIFPGTGDHIMMFDASWYCDPWPAVDAARSRGAKIYGMVHDLLPLERSTWFRDGLQQRFSEHLQLLVARAEMIFVPSETVRQRLLHKRKLLESFVQVLAHGGDFYSPGCQQQPSLDTVRQLASTIRGSFYCALGTLEPRKNHAFVLDAFEQLWSQGSPAQLVVVGNRGWRVNELLMRLDAHPQLGHKLFVFSDLDDIAVHWLLRRAEALLYMSNDEGFGLPVLEAAMAGCAVICSDIPVLRETGGDWPHYVRLDDLPALVDALTPTSNEPPRNETRVAPWRTWDQVAQTLYGYVALERVADAATST</sequence>
<evidence type="ECO:0000259" key="1">
    <source>
        <dbReference type="Pfam" id="PF00534"/>
    </source>
</evidence>
<dbReference type="Proteomes" id="UP000252554">
    <property type="component" value="Unassembled WGS sequence"/>
</dbReference>
<dbReference type="SUPFAM" id="SSF53756">
    <property type="entry name" value="UDP-Glycosyltransferase/glycogen phosphorylase"/>
    <property type="match status" value="1"/>
</dbReference>
<dbReference type="Pfam" id="PF00534">
    <property type="entry name" value="Glycos_transf_1"/>
    <property type="match status" value="1"/>
</dbReference>
<dbReference type="InterPro" id="IPR001296">
    <property type="entry name" value="Glyco_trans_1"/>
</dbReference>